<comment type="caution">
    <text evidence="1">The sequence shown here is derived from an EMBL/GenBank/DDBJ whole genome shotgun (WGS) entry which is preliminary data.</text>
</comment>
<sequence>MEKQLLNRKIYKSIKKYDRQEMEDFLRTIYEEGFKDGFQEGTKTGQQVDVQIELVQFLEHLDIKGIGEKTKEKILQSYKKRKGER</sequence>
<accession>A0A6N7XVT4</accession>
<dbReference type="EMBL" id="VUNQ01000021">
    <property type="protein sequence ID" value="MSU01897.1"/>
    <property type="molecule type" value="Genomic_DNA"/>
</dbReference>
<evidence type="ECO:0000313" key="1">
    <source>
        <dbReference type="EMBL" id="MSU01897.1"/>
    </source>
</evidence>
<evidence type="ECO:0000313" key="2">
    <source>
        <dbReference type="Proteomes" id="UP000469523"/>
    </source>
</evidence>
<organism evidence="1 2">
    <name type="scientific">Tissierella pigra</name>
    <dbReference type="NCBI Taxonomy" id="2607614"/>
    <lineage>
        <taxon>Bacteria</taxon>
        <taxon>Bacillati</taxon>
        <taxon>Bacillota</taxon>
        <taxon>Tissierellia</taxon>
        <taxon>Tissierellales</taxon>
        <taxon>Tissierellaceae</taxon>
        <taxon>Tissierella</taxon>
    </lineage>
</organism>
<name>A0A6N7XVT4_9FIRM</name>
<gene>
    <name evidence="1" type="ORF">FYJ83_10495</name>
</gene>
<dbReference type="AlphaFoldDB" id="A0A6N7XVT4"/>
<protein>
    <submittedName>
        <fullName evidence="1">Uncharacterized protein</fullName>
    </submittedName>
</protein>
<reference evidence="1 2" key="1">
    <citation type="submission" date="2019-09" db="EMBL/GenBank/DDBJ databases">
        <title>In-depth cultivation of the pig gut microbiome towards novel bacterial diversity and tailored functional studies.</title>
        <authorList>
            <person name="Wylensek D."/>
            <person name="Hitch T.C.A."/>
            <person name="Clavel T."/>
        </authorList>
    </citation>
    <scope>NUCLEOTIDE SEQUENCE [LARGE SCALE GENOMIC DNA]</scope>
    <source>
        <strain evidence="1 2">WCA3-693-APC-4?</strain>
    </source>
</reference>
<dbReference type="Proteomes" id="UP000469523">
    <property type="component" value="Unassembled WGS sequence"/>
</dbReference>
<keyword evidence="2" id="KW-1185">Reference proteome</keyword>
<dbReference type="RefSeq" id="WP_154440395.1">
    <property type="nucleotide sequence ID" value="NZ_VUNQ01000021.1"/>
</dbReference>
<proteinExistence type="predicted"/>